<dbReference type="AlphaFoldDB" id="A0A8J5VR28"/>
<protein>
    <submittedName>
        <fullName evidence="2">Uncharacterized protein</fullName>
    </submittedName>
</protein>
<feature type="compositionally biased region" description="Basic residues" evidence="1">
    <location>
        <begin position="58"/>
        <end position="68"/>
    </location>
</feature>
<comment type="caution">
    <text evidence="2">The sequence shown here is derived from an EMBL/GenBank/DDBJ whole genome shotgun (WGS) entry which is preliminary data.</text>
</comment>
<accession>A0A8J5VR28</accession>
<reference evidence="2" key="2">
    <citation type="submission" date="2021-02" db="EMBL/GenBank/DDBJ databases">
        <authorList>
            <person name="Kimball J.A."/>
            <person name="Haas M.W."/>
            <person name="Macchietto M."/>
            <person name="Kono T."/>
            <person name="Duquette J."/>
            <person name="Shao M."/>
        </authorList>
    </citation>
    <scope>NUCLEOTIDE SEQUENCE</scope>
    <source>
        <tissue evidence="2">Fresh leaf tissue</tissue>
    </source>
</reference>
<keyword evidence="3" id="KW-1185">Reference proteome</keyword>
<feature type="region of interest" description="Disordered" evidence="1">
    <location>
        <begin position="58"/>
        <end position="77"/>
    </location>
</feature>
<evidence type="ECO:0000313" key="3">
    <source>
        <dbReference type="Proteomes" id="UP000729402"/>
    </source>
</evidence>
<evidence type="ECO:0000313" key="2">
    <source>
        <dbReference type="EMBL" id="KAG8057078.1"/>
    </source>
</evidence>
<sequence>MRPSGSEFDKDRVGGAHHRCGVYGVVKHNTSMVDKGVPRKISISSRFKRACWTSVGRRRRRRQVKKNRSALGLPLPPPARAGFDAAPGASSSSSFPCTLFIPFYPPPKCLSHTRTSGTWLRQIPPLYWFRFGAELSLLICPSWRFGSRY</sequence>
<name>A0A8J5VR28_ZIZPA</name>
<evidence type="ECO:0000256" key="1">
    <source>
        <dbReference type="SAM" id="MobiDB-lite"/>
    </source>
</evidence>
<dbReference type="EMBL" id="JAAALK010000287">
    <property type="protein sequence ID" value="KAG8057078.1"/>
    <property type="molecule type" value="Genomic_DNA"/>
</dbReference>
<organism evidence="2 3">
    <name type="scientific">Zizania palustris</name>
    <name type="common">Northern wild rice</name>
    <dbReference type="NCBI Taxonomy" id="103762"/>
    <lineage>
        <taxon>Eukaryota</taxon>
        <taxon>Viridiplantae</taxon>
        <taxon>Streptophyta</taxon>
        <taxon>Embryophyta</taxon>
        <taxon>Tracheophyta</taxon>
        <taxon>Spermatophyta</taxon>
        <taxon>Magnoliopsida</taxon>
        <taxon>Liliopsida</taxon>
        <taxon>Poales</taxon>
        <taxon>Poaceae</taxon>
        <taxon>BOP clade</taxon>
        <taxon>Oryzoideae</taxon>
        <taxon>Oryzeae</taxon>
        <taxon>Zizaniinae</taxon>
        <taxon>Zizania</taxon>
    </lineage>
</organism>
<proteinExistence type="predicted"/>
<dbReference type="Proteomes" id="UP000729402">
    <property type="component" value="Unassembled WGS sequence"/>
</dbReference>
<reference evidence="2" key="1">
    <citation type="journal article" date="2021" name="bioRxiv">
        <title>Whole Genome Assembly and Annotation of Northern Wild Rice, Zizania palustris L., Supports a Whole Genome Duplication in the Zizania Genus.</title>
        <authorList>
            <person name="Haas M."/>
            <person name="Kono T."/>
            <person name="Macchietto M."/>
            <person name="Millas R."/>
            <person name="McGilp L."/>
            <person name="Shao M."/>
            <person name="Duquette J."/>
            <person name="Hirsch C.N."/>
            <person name="Kimball J."/>
        </authorList>
    </citation>
    <scope>NUCLEOTIDE SEQUENCE</scope>
    <source>
        <tissue evidence="2">Fresh leaf tissue</tissue>
    </source>
</reference>
<gene>
    <name evidence="2" type="ORF">GUJ93_ZPchr0002g26423</name>
</gene>